<feature type="region of interest" description="Disordered" evidence="2">
    <location>
        <begin position="1"/>
        <end position="24"/>
    </location>
</feature>
<dbReference type="SUPFAM" id="SSF75304">
    <property type="entry name" value="Amidase signature (AS) enzymes"/>
    <property type="match status" value="1"/>
</dbReference>
<dbReference type="PANTHER" id="PTHR11895:SF67">
    <property type="entry name" value="AMIDASE DOMAIN-CONTAINING PROTEIN"/>
    <property type="match status" value="1"/>
</dbReference>
<dbReference type="Proteomes" id="UP000606974">
    <property type="component" value="Unassembled WGS sequence"/>
</dbReference>
<proteinExistence type="inferred from homology"/>
<organism evidence="4 5">
    <name type="scientific">Endocarpon pusillum</name>
    <dbReference type="NCBI Taxonomy" id="364733"/>
    <lineage>
        <taxon>Eukaryota</taxon>
        <taxon>Fungi</taxon>
        <taxon>Dikarya</taxon>
        <taxon>Ascomycota</taxon>
        <taxon>Pezizomycotina</taxon>
        <taxon>Eurotiomycetes</taxon>
        <taxon>Chaetothyriomycetidae</taxon>
        <taxon>Verrucariales</taxon>
        <taxon>Verrucariaceae</taxon>
        <taxon>Endocarpon</taxon>
    </lineage>
</organism>
<feature type="domain" description="Amidase" evidence="3">
    <location>
        <begin position="150"/>
        <end position="606"/>
    </location>
</feature>
<protein>
    <recommendedName>
        <fullName evidence="3">Amidase domain-containing protein</fullName>
    </recommendedName>
</protein>
<reference evidence="4" key="1">
    <citation type="submission" date="2020-02" db="EMBL/GenBank/DDBJ databases">
        <authorList>
            <person name="Palmer J.M."/>
        </authorList>
    </citation>
    <scope>NUCLEOTIDE SEQUENCE</scope>
    <source>
        <strain evidence="4">EPUS1.4</strain>
        <tissue evidence="4">Thallus</tissue>
    </source>
</reference>
<dbReference type="OrthoDB" id="421993at2759"/>
<dbReference type="Pfam" id="PF01425">
    <property type="entry name" value="Amidase"/>
    <property type="match status" value="1"/>
</dbReference>
<dbReference type="PROSITE" id="PS00571">
    <property type="entry name" value="AMIDASES"/>
    <property type="match status" value="1"/>
</dbReference>
<sequence length="658" mass="70598">MSEEAKKPQFWNYPPPKQGPDVPSVNTAAPNPVLRGYPLAVAAWIVASSSLVSNIFWKNAQFDKLKEVKELDAYDPRYDPTVIPITAPSDAKPVSLNHLAAPKPRQSPQQHYSSGDYVSLYQANKLTPSDVVEILIPLISKEPEGEHSIAFLQCRADLVREAARASTRRYQEGKPLGPLDGVPVAVKDEVDLKGYKRTLGSVMDFTNKVGETAWCVKQWEDAGAIVIGKTNMHEIGLDTTNNNPTTGTPLNPHNPSHYCGGSSGGSAYSVSSGLVPIALGSDGGGSIRIPSSLCGIYGLKPTHGRVSGHPTRDLGNSVGVYGPMASNLDDLRLGYRVMAKPDPSQALGSMFPDPLQQVRRISASASASGSGDDDGAASASGSGEKKKKYLGICTPWLSRADPAVRALVDRAISHYTQTRNYTAVEIALPYLVENQKSHALTILSEIGSHFSSSSSSSSSSSASSSPTPHPIDQLSHPNRLLLHLTTRHATAAHFLAAQRLRSLSMQHLAYLWDRYPGMIIVSPTLPAVGMRVKDPKRDVGRRSYGVSDGDASLRSMEYVFLANWTGAPAVSAPVGYLREGAGREGGEGAVPVGIMGMGEWGSEEALMDWVEEGWGWGWGWIATLKESRSRSPGREGQGVRLPKGREGAWVDVLTSMAA</sequence>
<dbReference type="InterPro" id="IPR000120">
    <property type="entry name" value="Amidase"/>
</dbReference>
<keyword evidence="5" id="KW-1185">Reference proteome</keyword>
<dbReference type="InterPro" id="IPR020556">
    <property type="entry name" value="Amidase_CS"/>
</dbReference>
<dbReference type="AlphaFoldDB" id="A0A8H7E0D4"/>
<name>A0A8H7E0D4_9EURO</name>
<feature type="compositionally biased region" description="Low complexity" evidence="2">
    <location>
        <begin position="362"/>
        <end position="382"/>
    </location>
</feature>
<dbReference type="EMBL" id="JAACFV010000097">
    <property type="protein sequence ID" value="KAF7505959.1"/>
    <property type="molecule type" value="Genomic_DNA"/>
</dbReference>
<dbReference type="InterPro" id="IPR023631">
    <property type="entry name" value="Amidase_dom"/>
</dbReference>
<gene>
    <name evidence="4" type="ORF">GJ744_012401</name>
</gene>
<feature type="region of interest" description="Disordered" evidence="2">
    <location>
        <begin position="362"/>
        <end position="383"/>
    </location>
</feature>
<accession>A0A8H7E0D4</accession>
<evidence type="ECO:0000313" key="4">
    <source>
        <dbReference type="EMBL" id="KAF7505959.1"/>
    </source>
</evidence>
<comment type="caution">
    <text evidence="4">The sequence shown here is derived from an EMBL/GenBank/DDBJ whole genome shotgun (WGS) entry which is preliminary data.</text>
</comment>
<dbReference type="Gene3D" id="3.90.1300.10">
    <property type="entry name" value="Amidase signature (AS) domain"/>
    <property type="match status" value="1"/>
</dbReference>
<dbReference type="GO" id="GO:0003824">
    <property type="term" value="F:catalytic activity"/>
    <property type="evidence" value="ECO:0007669"/>
    <property type="project" value="InterPro"/>
</dbReference>
<evidence type="ECO:0000313" key="5">
    <source>
        <dbReference type="Proteomes" id="UP000606974"/>
    </source>
</evidence>
<evidence type="ECO:0000256" key="2">
    <source>
        <dbReference type="SAM" id="MobiDB-lite"/>
    </source>
</evidence>
<dbReference type="PANTHER" id="PTHR11895">
    <property type="entry name" value="TRANSAMIDASE"/>
    <property type="match status" value="1"/>
</dbReference>
<dbReference type="InterPro" id="IPR036928">
    <property type="entry name" value="AS_sf"/>
</dbReference>
<evidence type="ECO:0000256" key="1">
    <source>
        <dbReference type="ARBA" id="ARBA00009199"/>
    </source>
</evidence>
<evidence type="ECO:0000259" key="3">
    <source>
        <dbReference type="Pfam" id="PF01425"/>
    </source>
</evidence>
<comment type="similarity">
    <text evidence="1">Belongs to the amidase family.</text>
</comment>